<accession>A0A086N468</accession>
<reference evidence="3 4" key="1">
    <citation type="submission" date="2014-05" db="EMBL/GenBank/DDBJ databases">
        <title>Complete genome sequence of the Streptomyces mutabilis TRM45540.</title>
        <authorList>
            <person name="Luo X."/>
            <person name="Zhang L."/>
        </authorList>
    </citation>
    <scope>NUCLEOTIDE SEQUENCE [LARGE SCALE GENOMIC DNA]</scope>
    <source>
        <strain evidence="3 4">TRM45540</strain>
    </source>
</reference>
<protein>
    <recommendedName>
        <fullName evidence="5">Lipoprotein</fullName>
    </recommendedName>
</protein>
<organism evidence="3 4">
    <name type="scientific">Streptomyces mutabilis</name>
    <dbReference type="NCBI Taxonomy" id="67332"/>
    <lineage>
        <taxon>Bacteria</taxon>
        <taxon>Bacillati</taxon>
        <taxon>Actinomycetota</taxon>
        <taxon>Actinomycetes</taxon>
        <taxon>Kitasatosporales</taxon>
        <taxon>Streptomycetaceae</taxon>
        <taxon>Streptomyces</taxon>
    </lineage>
</organism>
<keyword evidence="4" id="KW-1185">Reference proteome</keyword>
<feature type="signal peptide" evidence="2">
    <location>
        <begin position="1"/>
        <end position="26"/>
    </location>
</feature>
<sequence length="397" mass="42567">MAGRRRVSGSSVVALCLLLVSLVACGGRTTADPVRTEVQGVLDRRAAAVLGHDRSAYARTGAAAPYGNLDAVPLAAWSYRVTDVDRAGDTATADVELRYRLDGYDQGPVTTRRTLRLSRDGADGRWSVDSDRPAEKSGQQPWDQGDVRVVRGTHSLVLGVGQSTEALRGFADLADRAVPAVSDAWERDWARRVVVLVPKSLEAMAGLLGSPASSYRGIAAVTTGETGGREHAPADRIIVNPDAYGLLGTLGKQVVLTHETTHVATRADTTAATPLWLSEGYADWVGYRGSGRTPAQAAPELARAVSEGRTPADLPTDEDFGFTADADQLARAYEGGWLACLMIADRWGEERLDAFYRAVGAHDERAGAVEDAMNGVLGITPEEFTARWREYLRTEFG</sequence>
<dbReference type="AlphaFoldDB" id="A0A086N468"/>
<evidence type="ECO:0008006" key="5">
    <source>
        <dbReference type="Google" id="ProtNLM"/>
    </source>
</evidence>
<proteinExistence type="predicted"/>
<feature type="region of interest" description="Disordered" evidence="1">
    <location>
        <begin position="120"/>
        <end position="146"/>
    </location>
</feature>
<evidence type="ECO:0000313" key="3">
    <source>
        <dbReference type="EMBL" id="KFG75936.1"/>
    </source>
</evidence>
<evidence type="ECO:0000256" key="2">
    <source>
        <dbReference type="SAM" id="SignalP"/>
    </source>
</evidence>
<evidence type="ECO:0000256" key="1">
    <source>
        <dbReference type="SAM" id="MobiDB-lite"/>
    </source>
</evidence>
<dbReference type="Proteomes" id="UP000029095">
    <property type="component" value="Unassembled WGS sequence"/>
</dbReference>
<feature type="compositionally biased region" description="Basic and acidic residues" evidence="1">
    <location>
        <begin position="120"/>
        <end position="135"/>
    </location>
</feature>
<name>A0A086N468_9ACTN</name>
<dbReference type="RefSeq" id="WP_043373844.1">
    <property type="nucleotide sequence ID" value="NZ_KN039946.1"/>
</dbReference>
<dbReference type="STRING" id="1915400.FM21_07435"/>
<dbReference type="EMBL" id="JNFQ01000001">
    <property type="protein sequence ID" value="KFG75936.1"/>
    <property type="molecule type" value="Genomic_DNA"/>
</dbReference>
<keyword evidence="2" id="KW-0732">Signal</keyword>
<comment type="caution">
    <text evidence="3">The sequence shown here is derived from an EMBL/GenBank/DDBJ whole genome shotgun (WGS) entry which is preliminary data.</text>
</comment>
<gene>
    <name evidence="3" type="ORF">FM21_07435</name>
</gene>
<feature type="chain" id="PRO_5039440534" description="Lipoprotein" evidence="2">
    <location>
        <begin position="27"/>
        <end position="397"/>
    </location>
</feature>
<evidence type="ECO:0000313" key="4">
    <source>
        <dbReference type="Proteomes" id="UP000029095"/>
    </source>
</evidence>
<dbReference type="PROSITE" id="PS51257">
    <property type="entry name" value="PROKAR_LIPOPROTEIN"/>
    <property type="match status" value="1"/>
</dbReference>
<dbReference type="HOGENOM" id="CLU_041774_1_0_11"/>